<comment type="pathway">
    <text evidence="2">Organic acid metabolism; glycolate biosynthesis; glycolate from 2-phosphoglycolate: step 1/1.</text>
</comment>
<dbReference type="Gene3D" id="3.40.50.1000">
    <property type="entry name" value="HAD superfamily/HAD-like"/>
    <property type="match status" value="1"/>
</dbReference>
<dbReference type="InterPro" id="IPR041492">
    <property type="entry name" value="HAD_2"/>
</dbReference>
<evidence type="ECO:0000256" key="4">
    <source>
        <dbReference type="ARBA" id="ARBA00013078"/>
    </source>
</evidence>
<reference evidence="5" key="1">
    <citation type="journal article" date="2020" name="mSystems">
        <title>Genome- and Community-Level Interaction Insights into Carbon Utilization and Element Cycling Functions of Hydrothermarchaeota in Hydrothermal Sediment.</title>
        <authorList>
            <person name="Zhou Z."/>
            <person name="Liu Y."/>
            <person name="Xu W."/>
            <person name="Pan J."/>
            <person name="Luo Z.H."/>
            <person name="Li M."/>
        </authorList>
    </citation>
    <scope>NUCLEOTIDE SEQUENCE [LARGE SCALE GENOMIC DNA]</scope>
    <source>
        <strain evidence="5">SpSt-902</strain>
    </source>
</reference>
<dbReference type="InterPro" id="IPR023214">
    <property type="entry name" value="HAD_sf"/>
</dbReference>
<comment type="similarity">
    <text evidence="3">Belongs to the HAD-like hydrolase superfamily. CbbY/CbbZ/Gph/YieH family.</text>
</comment>
<dbReference type="SFLD" id="SFLDS00003">
    <property type="entry name" value="Haloacid_Dehalogenase"/>
    <property type="match status" value="1"/>
</dbReference>
<proteinExistence type="inferred from homology"/>
<dbReference type="SFLD" id="SFLDG01129">
    <property type="entry name" value="C1.5:_HAD__Beta-PGM__Phosphata"/>
    <property type="match status" value="1"/>
</dbReference>
<dbReference type="GO" id="GO:0006281">
    <property type="term" value="P:DNA repair"/>
    <property type="evidence" value="ECO:0007669"/>
    <property type="project" value="TreeGrafter"/>
</dbReference>
<dbReference type="NCBIfam" id="TIGR01549">
    <property type="entry name" value="HAD-SF-IA-v1"/>
    <property type="match status" value="1"/>
</dbReference>
<evidence type="ECO:0000256" key="1">
    <source>
        <dbReference type="ARBA" id="ARBA00000830"/>
    </source>
</evidence>
<organism evidence="5">
    <name type="scientific">Leptospirillum ferriphilum</name>
    <dbReference type="NCBI Taxonomy" id="178606"/>
    <lineage>
        <taxon>Bacteria</taxon>
        <taxon>Pseudomonadati</taxon>
        <taxon>Nitrospirota</taxon>
        <taxon>Nitrospiria</taxon>
        <taxon>Nitrospirales</taxon>
        <taxon>Nitrospiraceae</taxon>
        <taxon>Leptospirillum</taxon>
    </lineage>
</organism>
<dbReference type="EC" id="3.1.3.18" evidence="4"/>
<dbReference type="GO" id="GO:0005829">
    <property type="term" value="C:cytosol"/>
    <property type="evidence" value="ECO:0007669"/>
    <property type="project" value="TreeGrafter"/>
</dbReference>
<dbReference type="InterPro" id="IPR006439">
    <property type="entry name" value="HAD-SF_hydro_IA"/>
</dbReference>
<name>A0A7C3LWF4_9BACT</name>
<dbReference type="InterPro" id="IPR050155">
    <property type="entry name" value="HAD-like_hydrolase_sf"/>
</dbReference>
<dbReference type="InterPro" id="IPR036412">
    <property type="entry name" value="HAD-like_sf"/>
</dbReference>
<dbReference type="EMBL" id="DTMM01000030">
    <property type="protein sequence ID" value="HFT92638.1"/>
    <property type="molecule type" value="Genomic_DNA"/>
</dbReference>
<evidence type="ECO:0000256" key="2">
    <source>
        <dbReference type="ARBA" id="ARBA00004818"/>
    </source>
</evidence>
<dbReference type="SUPFAM" id="SSF56784">
    <property type="entry name" value="HAD-like"/>
    <property type="match status" value="1"/>
</dbReference>
<dbReference type="AlphaFoldDB" id="A0A7C3LWF4"/>
<dbReference type="Pfam" id="PF13419">
    <property type="entry name" value="HAD_2"/>
    <property type="match status" value="1"/>
</dbReference>
<gene>
    <name evidence="5" type="ORF">ENX03_01610</name>
</gene>
<dbReference type="PANTHER" id="PTHR43434:SF1">
    <property type="entry name" value="PHOSPHOGLYCOLATE PHOSPHATASE"/>
    <property type="match status" value="1"/>
</dbReference>
<dbReference type="PANTHER" id="PTHR43434">
    <property type="entry name" value="PHOSPHOGLYCOLATE PHOSPHATASE"/>
    <property type="match status" value="1"/>
</dbReference>
<dbReference type="Gene3D" id="1.10.150.240">
    <property type="entry name" value="Putative phosphatase, domain 2"/>
    <property type="match status" value="1"/>
</dbReference>
<comment type="catalytic activity">
    <reaction evidence="1">
        <text>2-phosphoglycolate + H2O = glycolate + phosphate</text>
        <dbReference type="Rhea" id="RHEA:14369"/>
        <dbReference type="ChEBI" id="CHEBI:15377"/>
        <dbReference type="ChEBI" id="CHEBI:29805"/>
        <dbReference type="ChEBI" id="CHEBI:43474"/>
        <dbReference type="ChEBI" id="CHEBI:58033"/>
        <dbReference type="EC" id="3.1.3.18"/>
    </reaction>
</comment>
<sequence length="238" mass="26876">MNHANINEERLILWDLDGTLVDSRKDLVRATNVAVQTLGYEAVSDDHFARMVGNGVRYLVNRALPEHVPDAEREKAIGIFLDYYRDHIADETHFFPGVQGILEEIPVLHVILSNKREDLCRELINRLGAVHFFREIVGGDTFKLRKPDPSPVIGMIEKFGVRKDRTVLVGDSVIDMEAGRRAGVMTIGVTWGFGDPMENPRFAPDWVFQDVRGLFSFLREWSGFPSAEKASVRGNLQG</sequence>
<keyword evidence="5" id="KW-0378">Hydrolase</keyword>
<dbReference type="GO" id="GO:0008967">
    <property type="term" value="F:phosphoglycolate phosphatase activity"/>
    <property type="evidence" value="ECO:0007669"/>
    <property type="project" value="UniProtKB-EC"/>
</dbReference>
<comment type="caution">
    <text evidence="5">The sequence shown here is derived from an EMBL/GenBank/DDBJ whole genome shotgun (WGS) entry which is preliminary data.</text>
</comment>
<dbReference type="InterPro" id="IPR023198">
    <property type="entry name" value="PGP-like_dom2"/>
</dbReference>
<evidence type="ECO:0000313" key="5">
    <source>
        <dbReference type="EMBL" id="HFT92638.1"/>
    </source>
</evidence>
<protein>
    <recommendedName>
        <fullName evidence="4">phosphoglycolate phosphatase</fullName>
        <ecNumber evidence="4">3.1.3.18</ecNumber>
    </recommendedName>
</protein>
<accession>A0A7C3LWF4</accession>
<evidence type="ECO:0000256" key="3">
    <source>
        <dbReference type="ARBA" id="ARBA00006171"/>
    </source>
</evidence>